<name>A0A8X8DJK4_POPTO</name>
<evidence type="ECO:0000256" key="7">
    <source>
        <dbReference type="ARBA" id="ARBA00022782"/>
    </source>
</evidence>
<dbReference type="GO" id="GO:0030154">
    <property type="term" value="P:cell differentiation"/>
    <property type="evidence" value="ECO:0007669"/>
    <property type="project" value="UniProtKB-UniRule"/>
</dbReference>
<keyword evidence="7 9" id="KW-0221">Differentiation</keyword>
<comment type="PTM">
    <text evidence="9">PSK-alpha is produced by endopeptidase digestion. PSK-beta is produced from PSK-alpha by exopeptidase digestion.</text>
</comment>
<proteinExistence type="inferred from homology"/>
<dbReference type="GO" id="GO:0005576">
    <property type="term" value="C:extracellular region"/>
    <property type="evidence" value="ECO:0007669"/>
    <property type="project" value="UniProtKB-SubCell"/>
</dbReference>
<evidence type="ECO:0000256" key="9">
    <source>
        <dbReference type="RuleBase" id="RU368031"/>
    </source>
</evidence>
<evidence type="ECO:0000313" key="10">
    <source>
        <dbReference type="EMBL" id="KAG6793072.1"/>
    </source>
</evidence>
<dbReference type="Proteomes" id="UP000886885">
    <property type="component" value="Chromosome 1A"/>
</dbReference>
<sequence>MAYRLNTVCIIAVLLLSFTLTYAARPEPALLEKQQNGLQAKHRLHYSRSPPLLHIDLCCPAGASLACIVFDCLINIFFLLDLLKDNAEPETVKVEDGRDGVGEEECLMRRTLTAQTDYIYTQKQKP</sequence>
<comment type="function">
    <text evidence="9">Promotes plant cell differentiation, organogenesis and somatic embryogenesis as well as cell proliferation.</text>
</comment>
<keyword evidence="8 9" id="KW-0339">Growth factor</keyword>
<keyword evidence="4 9" id="KW-0964">Secreted</keyword>
<evidence type="ECO:0000313" key="11">
    <source>
        <dbReference type="Proteomes" id="UP000886885"/>
    </source>
</evidence>
<dbReference type="Pfam" id="PF06404">
    <property type="entry name" value="PSK"/>
    <property type="match status" value="1"/>
</dbReference>
<keyword evidence="5 9" id="KW-0765">Sulfation</keyword>
<comment type="subcellular location">
    <subcellularLocation>
        <location evidence="1 9">Secreted</location>
    </subcellularLocation>
</comment>
<reference evidence="10" key="1">
    <citation type="journal article" date="2020" name="bioRxiv">
        <title>Hybrid origin of Populus tomentosa Carr. identified through genome sequencing and phylogenomic analysis.</title>
        <authorList>
            <person name="An X."/>
            <person name="Gao K."/>
            <person name="Chen Z."/>
            <person name="Li J."/>
            <person name="Yang X."/>
            <person name="Yang X."/>
            <person name="Zhou J."/>
            <person name="Guo T."/>
            <person name="Zhao T."/>
            <person name="Huang S."/>
            <person name="Miao D."/>
            <person name="Khan W.U."/>
            <person name="Rao P."/>
            <person name="Ye M."/>
            <person name="Lei B."/>
            <person name="Liao W."/>
            <person name="Wang J."/>
            <person name="Ji L."/>
            <person name="Li Y."/>
            <person name="Guo B."/>
            <person name="Mustafa N.S."/>
            <person name="Li S."/>
            <person name="Yun Q."/>
            <person name="Keller S.R."/>
            <person name="Mao J."/>
            <person name="Zhang R."/>
            <person name="Strauss S.H."/>
        </authorList>
    </citation>
    <scope>NUCLEOTIDE SEQUENCE</scope>
    <source>
        <strain evidence="10">GM15</strain>
        <tissue evidence="10">Leaf</tissue>
    </source>
</reference>
<dbReference type="GO" id="GO:0008083">
    <property type="term" value="F:growth factor activity"/>
    <property type="evidence" value="ECO:0007669"/>
    <property type="project" value="UniProtKB-UniRule"/>
</dbReference>
<keyword evidence="3 9" id="KW-0217">Developmental protein</keyword>
<evidence type="ECO:0000256" key="1">
    <source>
        <dbReference type="ARBA" id="ARBA00004613"/>
    </source>
</evidence>
<comment type="similarity">
    <text evidence="2 9">Belongs to the phytosulfokine family.</text>
</comment>
<dbReference type="InterPro" id="IPR009438">
    <property type="entry name" value="Phytosulfokine"/>
</dbReference>
<keyword evidence="11" id="KW-1185">Reference proteome</keyword>
<evidence type="ECO:0000256" key="5">
    <source>
        <dbReference type="ARBA" id="ARBA00022641"/>
    </source>
</evidence>
<accession>A0A8X8DJK4</accession>
<dbReference type="OrthoDB" id="1858282at2759"/>
<gene>
    <name evidence="10" type="ORF">POTOM_002256</name>
</gene>
<evidence type="ECO:0000256" key="2">
    <source>
        <dbReference type="ARBA" id="ARBA00010781"/>
    </source>
</evidence>
<keyword evidence="6 9" id="KW-0732">Signal</keyword>
<comment type="caution">
    <text evidence="10">The sequence shown here is derived from an EMBL/GenBank/DDBJ whole genome shotgun (WGS) entry which is preliminary data.</text>
</comment>
<feature type="chain" id="PRO_5036518573" description="Phytosulfokine" evidence="9">
    <location>
        <begin position="24"/>
        <end position="126"/>
    </location>
</feature>
<protein>
    <recommendedName>
        <fullName evidence="9">Phytosulfokine</fullName>
    </recommendedName>
    <component>
        <recommendedName>
            <fullName evidence="9">Phytosulfokine-alpha</fullName>
            <shortName evidence="9">PSK-alpha</shortName>
            <shortName evidence="9">Phytosulfokine-a</shortName>
        </recommendedName>
    </component>
    <component>
        <recommendedName>
            <fullName evidence="9">Phytosulfokine-beta</fullName>
            <shortName evidence="9">PSK-beta</shortName>
            <shortName evidence="9">Phytosulfokine-b</shortName>
        </recommendedName>
    </component>
</protein>
<evidence type="ECO:0000256" key="4">
    <source>
        <dbReference type="ARBA" id="ARBA00022525"/>
    </source>
</evidence>
<dbReference type="PANTHER" id="PTHR33285">
    <property type="entry name" value="PHYTOSULFOKINES 3"/>
    <property type="match status" value="1"/>
</dbReference>
<comment type="PTM">
    <text evidence="9">Sulfation is important for activity and for the binding to a putative membrane receptor.</text>
</comment>
<evidence type="ECO:0000256" key="6">
    <source>
        <dbReference type="ARBA" id="ARBA00022729"/>
    </source>
</evidence>
<dbReference type="PANTHER" id="PTHR33285:SF55">
    <property type="entry name" value="PHYTOSULFOKINES 3"/>
    <property type="match status" value="1"/>
</dbReference>
<evidence type="ECO:0000256" key="3">
    <source>
        <dbReference type="ARBA" id="ARBA00022473"/>
    </source>
</evidence>
<organism evidence="10 11">
    <name type="scientific">Populus tomentosa</name>
    <name type="common">Chinese white poplar</name>
    <dbReference type="NCBI Taxonomy" id="118781"/>
    <lineage>
        <taxon>Eukaryota</taxon>
        <taxon>Viridiplantae</taxon>
        <taxon>Streptophyta</taxon>
        <taxon>Embryophyta</taxon>
        <taxon>Tracheophyta</taxon>
        <taxon>Spermatophyta</taxon>
        <taxon>Magnoliopsida</taxon>
        <taxon>eudicotyledons</taxon>
        <taxon>Gunneridae</taxon>
        <taxon>Pentapetalae</taxon>
        <taxon>rosids</taxon>
        <taxon>fabids</taxon>
        <taxon>Malpighiales</taxon>
        <taxon>Salicaceae</taxon>
        <taxon>Saliceae</taxon>
        <taxon>Populus</taxon>
    </lineage>
</organism>
<dbReference type="AlphaFoldDB" id="A0A8X8DJK4"/>
<dbReference type="EMBL" id="JAAWWB010000001">
    <property type="protein sequence ID" value="KAG6793072.1"/>
    <property type="molecule type" value="Genomic_DNA"/>
</dbReference>
<dbReference type="GO" id="GO:0008283">
    <property type="term" value="P:cell population proliferation"/>
    <property type="evidence" value="ECO:0007669"/>
    <property type="project" value="UniProtKB-UniRule"/>
</dbReference>
<evidence type="ECO:0000256" key="8">
    <source>
        <dbReference type="ARBA" id="ARBA00023030"/>
    </source>
</evidence>
<feature type="signal peptide" evidence="9">
    <location>
        <begin position="1"/>
        <end position="23"/>
    </location>
</feature>